<protein>
    <recommendedName>
        <fullName evidence="1">Transcriptional repressor PaaX-like central Cas2-like domain-containing protein</fullName>
    </recommendedName>
</protein>
<sequence length="188" mass="22302">MRGETLYKILDFLEDQSLSTLDFFQSFLSAGYGASMNKIDYEYKKLNRQRANYKIERDKRRHLQKYISKLKKDGLIIENPGKEISISSFGKERLELFKKNKMLDKKIYKKEKGNHVIIVSYDIPVLFNRERDKIREILKILGFSMVHKSVWVGKMKLPKKFILALEKLEILQYFEILEVTKSGSLRQI</sequence>
<dbReference type="EMBL" id="MFUG01000015">
    <property type="protein sequence ID" value="OGI75844.1"/>
    <property type="molecule type" value="Genomic_DNA"/>
</dbReference>
<accession>A0A1F6W1X5</accession>
<gene>
    <name evidence="2" type="ORF">A3C67_02105</name>
</gene>
<evidence type="ECO:0000259" key="1">
    <source>
        <dbReference type="Pfam" id="PF20803"/>
    </source>
</evidence>
<evidence type="ECO:0000313" key="3">
    <source>
        <dbReference type="Proteomes" id="UP000179275"/>
    </source>
</evidence>
<dbReference type="AlphaFoldDB" id="A0A1F6W1X5"/>
<dbReference type="InterPro" id="IPR048846">
    <property type="entry name" value="PaaX-like_central"/>
</dbReference>
<comment type="caution">
    <text evidence="2">The sequence shown here is derived from an EMBL/GenBank/DDBJ whole genome shotgun (WGS) entry which is preliminary data.</text>
</comment>
<dbReference type="Proteomes" id="UP000179275">
    <property type="component" value="Unassembled WGS sequence"/>
</dbReference>
<feature type="domain" description="Transcriptional repressor PaaX-like central Cas2-like" evidence="1">
    <location>
        <begin position="118"/>
        <end position="183"/>
    </location>
</feature>
<organism evidence="2 3">
    <name type="scientific">Candidatus Nomurabacteria bacterium RIFCSPHIGHO2_02_FULL_42_19</name>
    <dbReference type="NCBI Taxonomy" id="1801756"/>
    <lineage>
        <taxon>Bacteria</taxon>
        <taxon>Candidatus Nomuraibacteriota</taxon>
    </lineage>
</organism>
<dbReference type="STRING" id="1801756.A3C67_02105"/>
<name>A0A1F6W1X5_9BACT</name>
<dbReference type="Pfam" id="PF20803">
    <property type="entry name" value="PaaX_M"/>
    <property type="match status" value="1"/>
</dbReference>
<evidence type="ECO:0000313" key="2">
    <source>
        <dbReference type="EMBL" id="OGI75844.1"/>
    </source>
</evidence>
<reference evidence="2 3" key="1">
    <citation type="journal article" date="2016" name="Nat. Commun.">
        <title>Thousands of microbial genomes shed light on interconnected biogeochemical processes in an aquifer system.</title>
        <authorList>
            <person name="Anantharaman K."/>
            <person name="Brown C.T."/>
            <person name="Hug L.A."/>
            <person name="Sharon I."/>
            <person name="Castelle C.J."/>
            <person name="Probst A.J."/>
            <person name="Thomas B.C."/>
            <person name="Singh A."/>
            <person name="Wilkins M.J."/>
            <person name="Karaoz U."/>
            <person name="Brodie E.L."/>
            <person name="Williams K.H."/>
            <person name="Hubbard S.S."/>
            <person name="Banfield J.F."/>
        </authorList>
    </citation>
    <scope>NUCLEOTIDE SEQUENCE [LARGE SCALE GENOMIC DNA]</scope>
</reference>
<dbReference type="SUPFAM" id="SSF143430">
    <property type="entry name" value="TTP0101/SSO1404-like"/>
    <property type="match status" value="1"/>
</dbReference>
<proteinExistence type="predicted"/>